<dbReference type="Gene3D" id="3.40.640.10">
    <property type="entry name" value="Type I PLP-dependent aspartate aminotransferase-like (Major domain)"/>
    <property type="match status" value="1"/>
</dbReference>
<dbReference type="InterPro" id="IPR015421">
    <property type="entry name" value="PyrdxlP-dep_Trfase_major"/>
</dbReference>
<gene>
    <name evidence="6" type="ORF">GCM10022231_35550</name>
</gene>
<dbReference type="PANTHER" id="PTHR42735">
    <property type="match status" value="1"/>
</dbReference>
<accession>A0ABP7PTC3</accession>
<dbReference type="Gene3D" id="6.10.140.2150">
    <property type="match status" value="1"/>
</dbReference>
<evidence type="ECO:0000256" key="5">
    <source>
        <dbReference type="RuleBase" id="RU000382"/>
    </source>
</evidence>
<dbReference type="RefSeq" id="WP_344786050.1">
    <property type="nucleotide sequence ID" value="NZ_BAAAZW010000015.1"/>
</dbReference>
<organism evidence="6 7">
    <name type="scientific">Gordonia caeni</name>
    <dbReference type="NCBI Taxonomy" id="1007097"/>
    <lineage>
        <taxon>Bacteria</taxon>
        <taxon>Bacillati</taxon>
        <taxon>Actinomycetota</taxon>
        <taxon>Actinomycetes</taxon>
        <taxon>Mycobacteriales</taxon>
        <taxon>Gordoniaceae</taxon>
        <taxon>Gordonia</taxon>
    </lineage>
</organism>
<keyword evidence="7" id="KW-1185">Reference proteome</keyword>
<keyword evidence="6" id="KW-0808">Transferase</keyword>
<evidence type="ECO:0000313" key="7">
    <source>
        <dbReference type="Proteomes" id="UP001418444"/>
    </source>
</evidence>
<dbReference type="InterPro" id="IPR002129">
    <property type="entry name" value="PyrdxlP-dep_de-COase"/>
</dbReference>
<dbReference type="GO" id="GO:0008483">
    <property type="term" value="F:transaminase activity"/>
    <property type="evidence" value="ECO:0007669"/>
    <property type="project" value="UniProtKB-KW"/>
</dbReference>
<evidence type="ECO:0000256" key="3">
    <source>
        <dbReference type="ARBA" id="ARBA00023239"/>
    </source>
</evidence>
<comment type="cofactor">
    <cofactor evidence="1 5">
        <name>pyridoxal 5'-phosphate</name>
        <dbReference type="ChEBI" id="CHEBI:597326"/>
    </cofactor>
</comment>
<name>A0ABP7PTC3_9ACTN</name>
<dbReference type="PANTHER" id="PTHR42735:SF6">
    <property type="entry name" value="SPHINGOSINE-1-PHOSPHATE LYASE 1"/>
    <property type="match status" value="1"/>
</dbReference>
<evidence type="ECO:0000256" key="4">
    <source>
        <dbReference type="ARBA" id="ARBA00038302"/>
    </source>
</evidence>
<dbReference type="Proteomes" id="UP001418444">
    <property type="component" value="Unassembled WGS sequence"/>
</dbReference>
<dbReference type="Pfam" id="PF00282">
    <property type="entry name" value="Pyridoxal_deC"/>
    <property type="match status" value="1"/>
</dbReference>
<comment type="caution">
    <text evidence="6">The sequence shown here is derived from an EMBL/GenBank/DDBJ whole genome shotgun (WGS) entry which is preliminary data.</text>
</comment>
<evidence type="ECO:0000313" key="6">
    <source>
        <dbReference type="EMBL" id="GAA3970980.1"/>
    </source>
</evidence>
<dbReference type="InterPro" id="IPR015422">
    <property type="entry name" value="PyrdxlP-dep_Trfase_small"/>
</dbReference>
<keyword evidence="3 5" id="KW-0456">Lyase</keyword>
<dbReference type="InterPro" id="IPR050477">
    <property type="entry name" value="GrpII_AminoAcid_Decarb"/>
</dbReference>
<proteinExistence type="inferred from homology"/>
<keyword evidence="2 5" id="KW-0663">Pyridoxal phosphate</keyword>
<reference evidence="7" key="1">
    <citation type="journal article" date="2019" name="Int. J. Syst. Evol. Microbiol.">
        <title>The Global Catalogue of Microorganisms (GCM) 10K type strain sequencing project: providing services to taxonomists for standard genome sequencing and annotation.</title>
        <authorList>
            <consortium name="The Broad Institute Genomics Platform"/>
            <consortium name="The Broad Institute Genome Sequencing Center for Infectious Disease"/>
            <person name="Wu L."/>
            <person name="Ma J."/>
        </authorList>
    </citation>
    <scope>NUCLEOTIDE SEQUENCE [LARGE SCALE GENOMIC DNA]</scope>
    <source>
        <strain evidence="7">JCM 16923</strain>
    </source>
</reference>
<comment type="similarity">
    <text evidence="4">Belongs to the group II decarboxylase family. Sphingosine-1-phosphate lyase subfamily.</text>
</comment>
<dbReference type="InterPro" id="IPR015424">
    <property type="entry name" value="PyrdxlP-dep_Trfase"/>
</dbReference>
<dbReference type="SUPFAM" id="SSF53383">
    <property type="entry name" value="PLP-dependent transferases"/>
    <property type="match status" value="1"/>
</dbReference>
<evidence type="ECO:0000256" key="2">
    <source>
        <dbReference type="ARBA" id="ARBA00022898"/>
    </source>
</evidence>
<keyword evidence="6" id="KW-0032">Aminotransferase</keyword>
<sequence>MSPHRSTGDVLAELSRRRATDAPTHGGHVLSYVYDSGLAELDELAGHAAALVQPVNGLDPTVFGSVATMERDLITFSRNAFHDPEAVGSVTSGGTESCILAVKAARDRAALPPGRGAIVLPSTAHAAFDKAARLLGVRAIRVPVDPVTTQVSASSMAAAIDDEVFLLIASAPNYPTGAIDPIAALGALALERGLPLHVDACLGGFALAWWPEPLPAWDFRVPGVTSISADLHKYGYAPKGASVILHADRDRHRAGFFATTDWPGYPIVNPTLLGSRSAAGLAAAWAITEYLGPDGYADLVGKVADSEARLRAAVSRIDGLRVIGAPAGPVFAVVADQSAAAPIDPHRWAEAVAAQGFTLQAQPRYTQSDGTVLPASTHFTVTPVTAAVIDQLIEALRTGAEAARGLPPAAAPEALAALAGAFADGSVTVDDVLGLPSEAVEQALSGAGIDPHTDPSGAAAALDLPSIIAAIETLPRPVTARMLTEFLAAYANP</sequence>
<dbReference type="Gene3D" id="3.90.1150.10">
    <property type="entry name" value="Aspartate Aminotransferase, domain 1"/>
    <property type="match status" value="1"/>
</dbReference>
<dbReference type="EMBL" id="BAAAZW010000015">
    <property type="protein sequence ID" value="GAA3970980.1"/>
    <property type="molecule type" value="Genomic_DNA"/>
</dbReference>
<evidence type="ECO:0000256" key="1">
    <source>
        <dbReference type="ARBA" id="ARBA00001933"/>
    </source>
</evidence>
<protein>
    <submittedName>
        <fullName evidence="6">Aminotransferase class V-fold PLP-dependent enzyme</fullName>
    </submittedName>
</protein>